<sequence>MDRLLNEVKNYLDITISDEATDQKVNGMIERGKNYLCGLAGCSLDFNAPSQPKALLLDYCRYARSNALEMFAVNFRSELIGLKIQKEVDAYANSSTCPL</sequence>
<name>A0ABV1E2Q7_9FIRM</name>
<reference evidence="1 2" key="1">
    <citation type="submission" date="2024-03" db="EMBL/GenBank/DDBJ databases">
        <title>Human intestinal bacterial collection.</title>
        <authorList>
            <person name="Pauvert C."/>
            <person name="Hitch T.C.A."/>
            <person name="Clavel T."/>
        </authorList>
    </citation>
    <scope>NUCLEOTIDE SEQUENCE [LARGE SCALE GENOMIC DNA]</scope>
    <source>
        <strain evidence="1 2">CLA-JM-H44</strain>
    </source>
</reference>
<organism evidence="1 2">
    <name type="scientific">Solibaculum intestinale</name>
    <dbReference type="NCBI Taxonomy" id="3133165"/>
    <lineage>
        <taxon>Bacteria</taxon>
        <taxon>Bacillati</taxon>
        <taxon>Bacillota</taxon>
        <taxon>Clostridia</taxon>
        <taxon>Eubacteriales</taxon>
        <taxon>Oscillospiraceae</taxon>
        <taxon>Solibaculum</taxon>
    </lineage>
</organism>
<dbReference type="RefSeq" id="WP_349220767.1">
    <property type="nucleotide sequence ID" value="NZ_JBBMFD010000030.1"/>
</dbReference>
<comment type="caution">
    <text evidence="1">The sequence shown here is derived from an EMBL/GenBank/DDBJ whole genome shotgun (WGS) entry which is preliminary data.</text>
</comment>
<protein>
    <recommendedName>
        <fullName evidence="3">Phage gp6-like head-tail connector protein</fullName>
    </recommendedName>
</protein>
<dbReference type="Proteomes" id="UP001489509">
    <property type="component" value="Unassembled WGS sequence"/>
</dbReference>
<keyword evidence="2" id="KW-1185">Reference proteome</keyword>
<evidence type="ECO:0000313" key="2">
    <source>
        <dbReference type="Proteomes" id="UP001489509"/>
    </source>
</evidence>
<evidence type="ECO:0000313" key="1">
    <source>
        <dbReference type="EMBL" id="MEQ2441590.1"/>
    </source>
</evidence>
<accession>A0ABV1E2Q7</accession>
<proteinExistence type="predicted"/>
<gene>
    <name evidence="1" type="ORF">WMO26_12195</name>
</gene>
<evidence type="ECO:0008006" key="3">
    <source>
        <dbReference type="Google" id="ProtNLM"/>
    </source>
</evidence>
<dbReference type="EMBL" id="JBBMFD010000030">
    <property type="protein sequence ID" value="MEQ2441590.1"/>
    <property type="molecule type" value="Genomic_DNA"/>
</dbReference>